<keyword evidence="4 8" id="KW-0812">Transmembrane</keyword>
<protein>
    <submittedName>
        <fullName evidence="9">Undecaprenyl-phosphate N-acetylglucosaminyl 1-phosphate transferase</fullName>
    </submittedName>
</protein>
<accession>A0A942A2K7</accession>
<dbReference type="GO" id="GO:0016780">
    <property type="term" value="F:phosphotransferase activity, for other substituted phosphate groups"/>
    <property type="evidence" value="ECO:0007669"/>
    <property type="project" value="InterPro"/>
</dbReference>
<dbReference type="GO" id="GO:0044038">
    <property type="term" value="P:cell wall macromolecule biosynthetic process"/>
    <property type="evidence" value="ECO:0007669"/>
    <property type="project" value="TreeGrafter"/>
</dbReference>
<evidence type="ECO:0000256" key="5">
    <source>
        <dbReference type="ARBA" id="ARBA00022989"/>
    </source>
</evidence>
<feature type="binding site" evidence="7">
    <location>
        <position position="138"/>
    </location>
    <ligand>
        <name>Mg(2+)</name>
        <dbReference type="ChEBI" id="CHEBI:18420"/>
    </ligand>
</feature>
<dbReference type="InterPro" id="IPR000715">
    <property type="entry name" value="Glycosyl_transferase_4"/>
</dbReference>
<evidence type="ECO:0000313" key="10">
    <source>
        <dbReference type="Proteomes" id="UP000722750"/>
    </source>
</evidence>
<feature type="transmembrane region" description="Helical" evidence="8">
    <location>
        <begin position="51"/>
        <end position="84"/>
    </location>
</feature>
<evidence type="ECO:0000256" key="6">
    <source>
        <dbReference type="ARBA" id="ARBA00023136"/>
    </source>
</evidence>
<dbReference type="PANTHER" id="PTHR22926">
    <property type="entry name" value="PHOSPHO-N-ACETYLMURAMOYL-PENTAPEPTIDE-TRANSFERASE"/>
    <property type="match status" value="1"/>
</dbReference>
<feature type="transmembrane region" description="Helical" evidence="8">
    <location>
        <begin position="96"/>
        <end position="127"/>
    </location>
</feature>
<evidence type="ECO:0000256" key="3">
    <source>
        <dbReference type="ARBA" id="ARBA00022679"/>
    </source>
</evidence>
<gene>
    <name evidence="9" type="ORF">MAG551_00195</name>
</gene>
<evidence type="ECO:0000256" key="2">
    <source>
        <dbReference type="ARBA" id="ARBA00022475"/>
    </source>
</evidence>
<keyword evidence="6 8" id="KW-0472">Membrane</keyword>
<name>A0A942A2K7_9BACT</name>
<keyword evidence="3 9" id="KW-0808">Transferase</keyword>
<evidence type="ECO:0000313" key="9">
    <source>
        <dbReference type="EMBL" id="MBS1257159.1"/>
    </source>
</evidence>
<dbReference type="PANTHER" id="PTHR22926:SF3">
    <property type="entry name" value="UNDECAPRENYL-PHOSPHATE ALPHA-N-ACETYLGLUCOSAMINYL 1-PHOSPHATE TRANSFERASE"/>
    <property type="match status" value="1"/>
</dbReference>
<keyword evidence="7" id="KW-0479">Metal-binding</keyword>
<reference evidence="9" key="1">
    <citation type="journal article" date="2021" name="ISME J.">
        <title>Fine-scale metabolic discontinuity in a stratified prokaryote microbiome of a Red Sea deep halocline.</title>
        <authorList>
            <person name="Michoud G."/>
            <person name="Ngugi D.K."/>
            <person name="Barozzi A."/>
            <person name="Merlino G."/>
            <person name="Calleja M.L."/>
            <person name="Delgado-Huertas A."/>
            <person name="Moran X.A.G."/>
            <person name="Daffonchio D."/>
        </authorList>
    </citation>
    <scope>NUCLEOTIDE SEQUENCE</scope>
    <source>
        <strain evidence="9">SuakinDeep_MAG55_1</strain>
    </source>
</reference>
<organism evidence="9 10">
    <name type="scientific">Candidatus Scalindua arabica</name>
    <dbReference type="NCBI Taxonomy" id="1127984"/>
    <lineage>
        <taxon>Bacteria</taxon>
        <taxon>Pseudomonadati</taxon>
        <taxon>Planctomycetota</taxon>
        <taxon>Candidatus Brocadiia</taxon>
        <taxon>Candidatus Brocadiales</taxon>
        <taxon>Candidatus Scalinduaceae</taxon>
        <taxon>Candidatus Scalindua</taxon>
    </lineage>
</organism>
<keyword evidence="2" id="KW-1003">Cell membrane</keyword>
<evidence type="ECO:0000256" key="8">
    <source>
        <dbReference type="SAM" id="Phobius"/>
    </source>
</evidence>
<dbReference type="Proteomes" id="UP000722750">
    <property type="component" value="Unassembled WGS sequence"/>
</dbReference>
<keyword evidence="5 8" id="KW-1133">Transmembrane helix</keyword>
<comment type="subcellular location">
    <subcellularLocation>
        <location evidence="1">Cell membrane</location>
        <topology evidence="1">Multi-pass membrane protein</topology>
    </subcellularLocation>
</comment>
<dbReference type="AlphaFoldDB" id="A0A942A2K7"/>
<evidence type="ECO:0000256" key="1">
    <source>
        <dbReference type="ARBA" id="ARBA00004651"/>
    </source>
</evidence>
<comment type="caution">
    <text evidence="9">The sequence shown here is derived from an EMBL/GenBank/DDBJ whole genome shotgun (WGS) entry which is preliminary data.</text>
</comment>
<dbReference type="GO" id="GO:0046872">
    <property type="term" value="F:metal ion binding"/>
    <property type="evidence" value="ECO:0007669"/>
    <property type="project" value="UniProtKB-KW"/>
</dbReference>
<comment type="cofactor">
    <cofactor evidence="7">
        <name>Mg(2+)</name>
        <dbReference type="ChEBI" id="CHEBI:18420"/>
    </cofactor>
</comment>
<dbReference type="GO" id="GO:0071555">
    <property type="term" value="P:cell wall organization"/>
    <property type="evidence" value="ECO:0007669"/>
    <property type="project" value="TreeGrafter"/>
</dbReference>
<proteinExistence type="predicted"/>
<dbReference type="Pfam" id="PF00953">
    <property type="entry name" value="Glycos_transf_4"/>
    <property type="match status" value="1"/>
</dbReference>
<evidence type="ECO:0000256" key="7">
    <source>
        <dbReference type="PIRSR" id="PIRSR600715-1"/>
    </source>
</evidence>
<evidence type="ECO:0000256" key="4">
    <source>
        <dbReference type="ARBA" id="ARBA00022692"/>
    </source>
</evidence>
<dbReference type="GO" id="GO:0009103">
    <property type="term" value="P:lipopolysaccharide biosynthetic process"/>
    <property type="evidence" value="ECO:0007669"/>
    <property type="project" value="TreeGrafter"/>
</dbReference>
<feature type="transmembrane region" description="Helical" evidence="8">
    <location>
        <begin position="139"/>
        <end position="163"/>
    </location>
</feature>
<keyword evidence="7" id="KW-0460">Magnesium</keyword>
<dbReference type="EMBL" id="JAANXD010000011">
    <property type="protein sequence ID" value="MBS1257159.1"/>
    <property type="molecule type" value="Genomic_DNA"/>
</dbReference>
<dbReference type="GO" id="GO:0005886">
    <property type="term" value="C:plasma membrane"/>
    <property type="evidence" value="ECO:0007669"/>
    <property type="project" value="UniProtKB-SubCell"/>
</dbReference>
<sequence length="178" mass="19489">MEKPFIICSLLSFFLSLLFAALTSRFGLKVGLIDTPNERSSHTAIIPRSGGIGIWLAFILTGLFFTQFQIFAILAGIVGLIGLLEDWFSIPQKIRLISMLIISTLVVSLFLGIPTSVIPILIFLFWITFITGTANFYNFMDGIAGLTGFVSFGFIALFSCYIAEKSNITLISTVLSLG</sequence>